<proteinExistence type="predicted"/>
<feature type="compositionally biased region" description="Low complexity" evidence="1">
    <location>
        <begin position="29"/>
        <end position="42"/>
    </location>
</feature>
<keyword evidence="2" id="KW-1133">Transmembrane helix</keyword>
<comment type="caution">
    <text evidence="3">The sequence shown here is derived from an EMBL/GenBank/DDBJ whole genome shotgun (WGS) entry which is preliminary data.</text>
</comment>
<evidence type="ECO:0000313" key="4">
    <source>
        <dbReference type="Proteomes" id="UP000698222"/>
    </source>
</evidence>
<gene>
    <name evidence="3" type="ORF">JOF44_002807</name>
</gene>
<dbReference type="Proteomes" id="UP000698222">
    <property type="component" value="Unassembled WGS sequence"/>
</dbReference>
<evidence type="ECO:0000256" key="1">
    <source>
        <dbReference type="SAM" id="MobiDB-lite"/>
    </source>
</evidence>
<sequence length="414" mass="43509">MGWDQQDPAGGAGGGLRGEPTGEDALRDGPAAEGARPGAPEGQRPARGGRRRLVGILGAVVLVLALVLVVPRVLTTEDGPDTAARAFLDALVAGDAAVLRQHLEHPGDATDLALRDEILQAAENRVTSYAIEDVERDGEGARVTALLDDGHEQRPLTLTLHAVAGSSFAPVSWQLDRIAVPEMEVSLPFGTEQIIINGVLVTLEEDVAKVTFHLPTVALQLLPGTYEITLPGAGPLLEAISSEITVPLYLGHSRSTATPVHYELSETGRAVAAGQLEDLLADCARATTARPEDCPFAAPSADDSWPRQPVRGTWALTAMPEVTTSAWQFGLWSVSGSGGVAEFTPAGPESESEQVPFAVEAFTQVLPDDSLRTDLVDPPGSFTVVVCSTPMDVGGMPQYVAVDPDAQLDCEDGR</sequence>
<dbReference type="EMBL" id="JAGIOC010000001">
    <property type="protein sequence ID" value="MBP2409904.1"/>
    <property type="molecule type" value="Genomic_DNA"/>
</dbReference>
<keyword evidence="4" id="KW-1185">Reference proteome</keyword>
<feature type="transmembrane region" description="Helical" evidence="2">
    <location>
        <begin position="53"/>
        <end position="74"/>
    </location>
</feature>
<feature type="region of interest" description="Disordered" evidence="1">
    <location>
        <begin position="1"/>
        <end position="47"/>
    </location>
</feature>
<keyword evidence="2" id="KW-0812">Transmembrane</keyword>
<organism evidence="3 4">
    <name type="scientific">Brachybacterium fresconis</name>
    <dbReference type="NCBI Taxonomy" id="173363"/>
    <lineage>
        <taxon>Bacteria</taxon>
        <taxon>Bacillati</taxon>
        <taxon>Actinomycetota</taxon>
        <taxon>Actinomycetes</taxon>
        <taxon>Micrococcales</taxon>
        <taxon>Dermabacteraceae</taxon>
        <taxon>Brachybacterium</taxon>
    </lineage>
</organism>
<accession>A0ABS4YMD3</accession>
<dbReference type="RefSeq" id="WP_209892650.1">
    <property type="nucleotide sequence ID" value="NZ_BAAAJV010000046.1"/>
</dbReference>
<evidence type="ECO:0000313" key="3">
    <source>
        <dbReference type="EMBL" id="MBP2409904.1"/>
    </source>
</evidence>
<protein>
    <submittedName>
        <fullName evidence="3">Uncharacterized protein</fullName>
    </submittedName>
</protein>
<evidence type="ECO:0000256" key="2">
    <source>
        <dbReference type="SAM" id="Phobius"/>
    </source>
</evidence>
<name>A0ABS4YMD3_9MICO</name>
<reference evidence="3 4" key="1">
    <citation type="submission" date="2021-03" db="EMBL/GenBank/DDBJ databases">
        <title>Sequencing the genomes of 1000 actinobacteria strains.</title>
        <authorList>
            <person name="Klenk H.-P."/>
        </authorList>
    </citation>
    <scope>NUCLEOTIDE SEQUENCE [LARGE SCALE GENOMIC DNA]</scope>
    <source>
        <strain evidence="3 4">DSM 14564</strain>
    </source>
</reference>
<keyword evidence="2" id="KW-0472">Membrane</keyword>